<dbReference type="PANTHER" id="PTHR30448">
    <property type="entry name" value="RNASE ADAPTER PROTEIN RAPZ"/>
    <property type="match status" value="1"/>
</dbReference>
<dbReference type="InterPro" id="IPR053930">
    <property type="entry name" value="RapZ-like_N"/>
</dbReference>
<evidence type="ECO:0000256" key="3">
    <source>
        <dbReference type="ARBA" id="ARBA00023134"/>
    </source>
</evidence>
<dbReference type="InterPro" id="IPR005337">
    <property type="entry name" value="RapZ-like"/>
</dbReference>
<reference evidence="7 8" key="1">
    <citation type="submission" date="2017-11" db="EMBL/GenBank/DDBJ databases">
        <title>Understudied soil microbes with underappreciated capabilities: Untangling the Clostridium saccharolyticum group.</title>
        <authorList>
            <person name="Leschine S."/>
        </authorList>
    </citation>
    <scope>NUCLEOTIDE SEQUENCE [LARGE SCALE GENOMIC DNA]</scope>
    <source>
        <strain evidence="7 8">18A</strain>
    </source>
</reference>
<evidence type="ECO:0000256" key="4">
    <source>
        <dbReference type="HAMAP-Rule" id="MF_00636"/>
    </source>
</evidence>
<evidence type="ECO:0000313" key="8">
    <source>
        <dbReference type="Proteomes" id="UP000231092"/>
    </source>
</evidence>
<dbReference type="HAMAP" id="MF_00636">
    <property type="entry name" value="RapZ_like"/>
    <property type="match status" value="1"/>
</dbReference>
<dbReference type="GO" id="GO:0005524">
    <property type="term" value="F:ATP binding"/>
    <property type="evidence" value="ECO:0007669"/>
    <property type="project" value="UniProtKB-UniRule"/>
</dbReference>
<dbReference type="NCBIfam" id="NF003828">
    <property type="entry name" value="PRK05416.1"/>
    <property type="match status" value="1"/>
</dbReference>
<gene>
    <name evidence="7" type="ORF">H171_2775</name>
</gene>
<dbReference type="EMBL" id="PGET01000001">
    <property type="protein sequence ID" value="PJJ29237.1"/>
    <property type="molecule type" value="Genomic_DNA"/>
</dbReference>
<dbReference type="GO" id="GO:0005525">
    <property type="term" value="F:GTP binding"/>
    <property type="evidence" value="ECO:0007669"/>
    <property type="project" value="UniProtKB-UniRule"/>
</dbReference>
<dbReference type="Pfam" id="PF22740">
    <property type="entry name" value="PapZ_C"/>
    <property type="match status" value="1"/>
</dbReference>
<feature type="domain" description="RapZ-like N-terminal" evidence="5">
    <location>
        <begin position="1"/>
        <end position="155"/>
    </location>
</feature>
<feature type="binding site" evidence="4">
    <location>
        <begin position="8"/>
        <end position="15"/>
    </location>
    <ligand>
        <name>ATP</name>
        <dbReference type="ChEBI" id="CHEBI:30616"/>
    </ligand>
</feature>
<organism evidence="7 8">
    <name type="scientific">[Clostridium] celerecrescens 18A</name>
    <dbReference type="NCBI Taxonomy" id="1286362"/>
    <lineage>
        <taxon>Bacteria</taxon>
        <taxon>Bacillati</taxon>
        <taxon>Bacillota</taxon>
        <taxon>Clostridia</taxon>
        <taxon>Lachnospirales</taxon>
        <taxon>Lachnospiraceae</taxon>
        <taxon>Lacrimispora</taxon>
    </lineage>
</organism>
<evidence type="ECO:0000313" key="7">
    <source>
        <dbReference type="EMBL" id="PJJ29237.1"/>
    </source>
</evidence>
<evidence type="ECO:0000256" key="1">
    <source>
        <dbReference type="ARBA" id="ARBA00022741"/>
    </source>
</evidence>
<name>A0A2M8Z715_9FIRM</name>
<dbReference type="PIRSF" id="PIRSF005052">
    <property type="entry name" value="P-loopkin"/>
    <property type="match status" value="1"/>
</dbReference>
<comment type="caution">
    <text evidence="7">The sequence shown here is derived from an EMBL/GenBank/DDBJ whole genome shotgun (WGS) entry which is preliminary data.</text>
</comment>
<sequence>MRLVIVTGMSGAGKTQALKMLEDMGFYCVDNLPIPLIETFAELTLSNQGGIRNAAMGIDIRSGEDLSVLNRIFDDWSRKRVPFEILFLDAGDETLIKRYKETRRAHPLAAGGRIDSGIEKERVKLGFLKEEADFIIDTSRLLTKELRQELEKIFVNRESYRNLYITILSFGFKYGIPSDADLVFDVRFLPNPYYAEELRPKTGEEKEVRDYVMQHGTAALFLDKLNDMLEFLIPNYVLEGKNQLVIAIGCTGGKHRSVTIARSVYDRFKSREEFGIKIEHRDIDKDNIRKRMV</sequence>
<dbReference type="InterPro" id="IPR027417">
    <property type="entry name" value="P-loop_NTPase"/>
</dbReference>
<dbReference type="SUPFAM" id="SSF52540">
    <property type="entry name" value="P-loop containing nucleoside triphosphate hydrolases"/>
    <property type="match status" value="1"/>
</dbReference>
<evidence type="ECO:0000259" key="6">
    <source>
        <dbReference type="Pfam" id="PF22740"/>
    </source>
</evidence>
<dbReference type="Gene3D" id="3.40.50.300">
    <property type="entry name" value="P-loop containing nucleotide triphosphate hydrolases"/>
    <property type="match status" value="1"/>
</dbReference>
<feature type="binding site" evidence="4">
    <location>
        <begin position="59"/>
        <end position="62"/>
    </location>
    <ligand>
        <name>GTP</name>
        <dbReference type="ChEBI" id="CHEBI:37565"/>
    </ligand>
</feature>
<proteinExistence type="inferred from homology"/>
<accession>A0A2M8Z715</accession>
<dbReference type="PANTHER" id="PTHR30448:SF0">
    <property type="entry name" value="RNASE ADAPTER PROTEIN RAPZ"/>
    <property type="match status" value="1"/>
</dbReference>
<dbReference type="Pfam" id="PF03668">
    <property type="entry name" value="RapZ-like_N"/>
    <property type="match status" value="1"/>
</dbReference>
<feature type="domain" description="RapZ C-terminal" evidence="6">
    <location>
        <begin position="164"/>
        <end position="284"/>
    </location>
</feature>
<dbReference type="InterPro" id="IPR053931">
    <property type="entry name" value="RapZ_C"/>
</dbReference>
<keyword evidence="3 4" id="KW-0342">GTP-binding</keyword>
<evidence type="ECO:0000256" key="2">
    <source>
        <dbReference type="ARBA" id="ARBA00022840"/>
    </source>
</evidence>
<dbReference type="OrthoDB" id="9784461at2"/>
<dbReference type="Proteomes" id="UP000231092">
    <property type="component" value="Unassembled WGS sequence"/>
</dbReference>
<dbReference type="RefSeq" id="WP_100305645.1">
    <property type="nucleotide sequence ID" value="NZ_PGET01000001.1"/>
</dbReference>
<evidence type="ECO:0000259" key="5">
    <source>
        <dbReference type="Pfam" id="PF03668"/>
    </source>
</evidence>
<keyword evidence="1 4" id="KW-0547">Nucleotide-binding</keyword>
<dbReference type="AlphaFoldDB" id="A0A2M8Z715"/>
<protein>
    <submittedName>
        <fullName evidence="7">UPF0042 nucleotide-binding protein</fullName>
    </submittedName>
</protein>
<keyword evidence="2 4" id="KW-0067">ATP-binding</keyword>